<dbReference type="AlphaFoldDB" id="J9FFS3"/>
<sequence length="21" mass="2483">MMYQMLSLAKRFSEYETLGAL</sequence>
<gene>
    <name evidence="1" type="ORF">EVA_18605</name>
</gene>
<dbReference type="EMBL" id="AMCI01007061">
    <property type="protein sequence ID" value="EJW93288.1"/>
    <property type="molecule type" value="Genomic_DNA"/>
</dbReference>
<reference evidence="1" key="1">
    <citation type="journal article" date="2012" name="PLoS ONE">
        <title>Gene sets for utilization of primary and secondary nutrition supplies in the distal gut of endangered iberian lynx.</title>
        <authorList>
            <person name="Alcaide M."/>
            <person name="Messina E."/>
            <person name="Richter M."/>
            <person name="Bargiela R."/>
            <person name="Peplies J."/>
            <person name="Huws S.A."/>
            <person name="Newbold C.J."/>
            <person name="Golyshin P.N."/>
            <person name="Simon M.A."/>
            <person name="Lopez G."/>
            <person name="Yakimov M.M."/>
            <person name="Ferrer M."/>
        </authorList>
    </citation>
    <scope>NUCLEOTIDE SEQUENCE</scope>
</reference>
<accession>J9FFS3</accession>
<protein>
    <submittedName>
        <fullName evidence="1">Uncharacterized protein</fullName>
    </submittedName>
</protein>
<evidence type="ECO:0000313" key="1">
    <source>
        <dbReference type="EMBL" id="EJW93288.1"/>
    </source>
</evidence>
<name>J9FFS3_9ZZZZ</name>
<comment type="caution">
    <text evidence="1">The sequence shown here is derived from an EMBL/GenBank/DDBJ whole genome shotgun (WGS) entry which is preliminary data.</text>
</comment>
<proteinExistence type="predicted"/>
<organism evidence="1">
    <name type="scientific">gut metagenome</name>
    <dbReference type="NCBI Taxonomy" id="749906"/>
    <lineage>
        <taxon>unclassified sequences</taxon>
        <taxon>metagenomes</taxon>
        <taxon>organismal metagenomes</taxon>
    </lineage>
</organism>
<feature type="non-terminal residue" evidence="1">
    <location>
        <position position="21"/>
    </location>
</feature>